<reference evidence="1" key="1">
    <citation type="submission" date="2018-04" db="EMBL/GenBank/DDBJ databases">
        <title>Whole genome sequencing of Hypsizygus marmoreus.</title>
        <authorList>
            <person name="Choi I.-G."/>
            <person name="Min B."/>
            <person name="Kim J.-G."/>
            <person name="Kim S."/>
            <person name="Oh Y.-L."/>
            <person name="Kong W.-S."/>
            <person name="Park H."/>
            <person name="Jeong J."/>
            <person name="Song E.-S."/>
        </authorList>
    </citation>
    <scope>NUCLEOTIDE SEQUENCE [LARGE SCALE GENOMIC DNA]</scope>
    <source>
        <strain evidence="1">51987-8</strain>
    </source>
</reference>
<evidence type="ECO:0008006" key="3">
    <source>
        <dbReference type="Google" id="ProtNLM"/>
    </source>
</evidence>
<dbReference type="Gene3D" id="3.80.10.10">
    <property type="entry name" value="Ribonuclease Inhibitor"/>
    <property type="match status" value="1"/>
</dbReference>
<proteinExistence type="predicted"/>
<dbReference type="InterPro" id="IPR032675">
    <property type="entry name" value="LRR_dom_sf"/>
</dbReference>
<gene>
    <name evidence="1" type="ORF">Hypma_016473</name>
</gene>
<dbReference type="EMBL" id="LUEZ02000096">
    <property type="protein sequence ID" value="RDB14740.1"/>
    <property type="molecule type" value="Genomic_DNA"/>
</dbReference>
<evidence type="ECO:0000313" key="2">
    <source>
        <dbReference type="Proteomes" id="UP000076154"/>
    </source>
</evidence>
<comment type="caution">
    <text evidence="1">The sequence shown here is derived from an EMBL/GenBank/DDBJ whole genome shotgun (WGS) entry which is preliminary data.</text>
</comment>
<dbReference type="SUPFAM" id="SSF52047">
    <property type="entry name" value="RNI-like"/>
    <property type="match status" value="1"/>
</dbReference>
<name>A0A369J0T5_HYPMA</name>
<keyword evidence="2" id="KW-1185">Reference proteome</keyword>
<dbReference type="AlphaFoldDB" id="A0A369J0T5"/>
<dbReference type="Proteomes" id="UP000076154">
    <property type="component" value="Unassembled WGS sequence"/>
</dbReference>
<protein>
    <recommendedName>
        <fullName evidence="3">F-box domain-containing protein</fullName>
    </recommendedName>
</protein>
<organism evidence="1 2">
    <name type="scientific">Hypsizygus marmoreus</name>
    <name type="common">White beech mushroom</name>
    <name type="synonym">Agaricus marmoreus</name>
    <dbReference type="NCBI Taxonomy" id="39966"/>
    <lineage>
        <taxon>Eukaryota</taxon>
        <taxon>Fungi</taxon>
        <taxon>Dikarya</taxon>
        <taxon>Basidiomycota</taxon>
        <taxon>Agaricomycotina</taxon>
        <taxon>Agaricomycetes</taxon>
        <taxon>Agaricomycetidae</taxon>
        <taxon>Agaricales</taxon>
        <taxon>Tricholomatineae</taxon>
        <taxon>Lyophyllaceae</taxon>
        <taxon>Hypsizygus</taxon>
    </lineage>
</organism>
<dbReference type="OrthoDB" id="3056097at2759"/>
<sequence>MTFNSNDGTNAKFPLPPGSCAFPVLRTLKLSSPDFSYCTNLVKPMAPDCALKTIGFSAAKRLPSTLTEWTRMIYTLVDKCRHSALEELLIKDLDADRELANRLHASRGVDHLKPLLAFTQLTFISLYAVGGFSLDDALVDEMAMAWPHLQQFHVCGHLRAPLPGTTISALASFARHCKRLRSLTITFNARDECIPDPTPIPQSFNAMLSFLDVRNSPITSAAPVAAFLSSIFSAIFNIEVSAIRDEFGDETEEKEIWREVYHLVSDIARIRAQENARTDY</sequence>
<dbReference type="InParanoid" id="A0A369J0T5"/>
<evidence type="ECO:0000313" key="1">
    <source>
        <dbReference type="EMBL" id="RDB14740.1"/>
    </source>
</evidence>
<accession>A0A369J0T5</accession>